<dbReference type="PANTHER" id="PTHR43283">
    <property type="entry name" value="BETA-LACTAMASE-RELATED"/>
    <property type="match status" value="1"/>
</dbReference>
<feature type="domain" description="Beta-lactamase-related" evidence="1">
    <location>
        <begin position="13"/>
        <end position="316"/>
    </location>
</feature>
<dbReference type="RefSeq" id="WP_209526008.1">
    <property type="nucleotide sequence ID" value="NZ_JAEEGA010000003.1"/>
</dbReference>
<dbReference type="InterPro" id="IPR050789">
    <property type="entry name" value="Diverse_Enzym_Activities"/>
</dbReference>
<dbReference type="Proteomes" id="UP000674938">
    <property type="component" value="Unassembled WGS sequence"/>
</dbReference>
<dbReference type="EMBL" id="JAEEGA010000003">
    <property type="protein sequence ID" value="MBP1040718.1"/>
    <property type="molecule type" value="Genomic_DNA"/>
</dbReference>
<gene>
    <name evidence="2" type="ORF">I6N95_06855</name>
</gene>
<name>A0A940PDC8_9ENTE</name>
<evidence type="ECO:0000259" key="1">
    <source>
        <dbReference type="Pfam" id="PF00144"/>
    </source>
</evidence>
<accession>A0A940PDC8</accession>
<comment type="caution">
    <text evidence="2">The sequence shown here is derived from an EMBL/GenBank/DDBJ whole genome shotgun (WGS) entry which is preliminary data.</text>
</comment>
<dbReference type="InterPro" id="IPR001466">
    <property type="entry name" value="Beta-lactam-related"/>
</dbReference>
<organism evidence="2 3">
    <name type="scientific">Vagococcus allomyrinae</name>
    <dbReference type="NCBI Taxonomy" id="2794353"/>
    <lineage>
        <taxon>Bacteria</taxon>
        <taxon>Bacillati</taxon>
        <taxon>Bacillota</taxon>
        <taxon>Bacilli</taxon>
        <taxon>Lactobacillales</taxon>
        <taxon>Enterococcaceae</taxon>
        <taxon>Vagococcus</taxon>
    </lineage>
</organism>
<evidence type="ECO:0000313" key="2">
    <source>
        <dbReference type="EMBL" id="MBP1040718.1"/>
    </source>
</evidence>
<dbReference type="SUPFAM" id="SSF56601">
    <property type="entry name" value="beta-lactamase/transpeptidase-like"/>
    <property type="match status" value="1"/>
</dbReference>
<reference evidence="2" key="1">
    <citation type="submission" date="2020-12" db="EMBL/GenBank/DDBJ databases">
        <title>Vagococcus allomyrinae sp. nov. and Enterococcus lavae sp. nov., isolated from the larvae of Allomyrina dichotoma.</title>
        <authorList>
            <person name="Lee S.D."/>
        </authorList>
    </citation>
    <scope>NUCLEOTIDE SEQUENCE</scope>
    <source>
        <strain evidence="2">BWB3-3</strain>
    </source>
</reference>
<sequence length="329" mass="37126">MKIENVAPASFSGVVGLYQADQPVLERSFGFRDLPNQIPTDLETLFGTASAGKAFVAVGIMALIEEGKIQLTSNLSEILPDDLGKVDRSITIYELLTHTSTIQDYFDESIMEAYEELWQQFPNYRIRQNQDVYPLFINKPVNFDNQGKFQYNNSGFVMLAAVIEAVTEMPFDRYLQKVVFEPAGMSRTGYYELDRLPGNTASAYCFDEETESYYSNIYSVDVKGTGAGGCFTTLGDVQRFWQALLNDRLTSAASRDEMFTQQATNGEEIYGLGFWLTELNGQLVPYFEGMDPGICFFSLFDVTRQTMVVAISNKADNVWQIGMDFFKQL</sequence>
<dbReference type="AlphaFoldDB" id="A0A940PDC8"/>
<protein>
    <submittedName>
        <fullName evidence="2">Beta-lactamase family protein</fullName>
    </submittedName>
</protein>
<proteinExistence type="predicted"/>
<dbReference type="InterPro" id="IPR012338">
    <property type="entry name" value="Beta-lactam/transpept-like"/>
</dbReference>
<dbReference type="Gene3D" id="3.40.710.10">
    <property type="entry name" value="DD-peptidase/beta-lactamase superfamily"/>
    <property type="match status" value="1"/>
</dbReference>
<keyword evidence="3" id="KW-1185">Reference proteome</keyword>
<evidence type="ECO:0000313" key="3">
    <source>
        <dbReference type="Proteomes" id="UP000674938"/>
    </source>
</evidence>
<dbReference type="Pfam" id="PF00144">
    <property type="entry name" value="Beta-lactamase"/>
    <property type="match status" value="1"/>
</dbReference>